<dbReference type="KEGG" id="rei:IE4771_CH00559"/>
<protein>
    <recommendedName>
        <fullName evidence="3">Lipoprotein</fullName>
    </recommendedName>
</protein>
<dbReference type="Proteomes" id="UP000027180">
    <property type="component" value="Chromosome"/>
</dbReference>
<dbReference type="EMBL" id="CP006986">
    <property type="protein sequence ID" value="AIC25720.1"/>
    <property type="molecule type" value="Genomic_DNA"/>
</dbReference>
<sequence length="86" mass="9897">MPRRPNFRLALCMPLIFVASCNDDSRQYTLYRNSVLDANMRLHVASFDSTDGEAYNSENCKIAAGLFGEQPGVQVRYWCEKGRFRK</sequence>
<reference evidence="1 2" key="1">
    <citation type="submission" date="2013-12" db="EMBL/GenBank/DDBJ databases">
        <title>Complete genome sequence of Rhizobium etli bv. mimosae IE4771.</title>
        <authorList>
            <person name="Bustos P."/>
            <person name="Santamaria R.I."/>
            <person name="Lozano L."/>
            <person name="Ormeno-Orrillo E."/>
            <person name="Rogel M.A."/>
            <person name="Romero D."/>
            <person name="Cevallos M.A."/>
            <person name="Martinez-Romero E."/>
            <person name="Gonzalez V."/>
        </authorList>
    </citation>
    <scope>NUCLEOTIDE SEQUENCE [LARGE SCALE GENOMIC DNA]</scope>
    <source>
        <strain evidence="1 2">IE4771</strain>
    </source>
</reference>
<evidence type="ECO:0000313" key="2">
    <source>
        <dbReference type="Proteomes" id="UP000027180"/>
    </source>
</evidence>
<dbReference type="PROSITE" id="PS51257">
    <property type="entry name" value="PROKAR_LIPOPROTEIN"/>
    <property type="match status" value="1"/>
</dbReference>
<dbReference type="AlphaFoldDB" id="A0A060I1D9"/>
<evidence type="ECO:0000313" key="1">
    <source>
        <dbReference type="EMBL" id="AIC25720.1"/>
    </source>
</evidence>
<organism evidence="1 2">
    <name type="scientific">Rhizobium etli bv. mimosae str. IE4771</name>
    <dbReference type="NCBI Taxonomy" id="1432050"/>
    <lineage>
        <taxon>Bacteria</taxon>
        <taxon>Pseudomonadati</taxon>
        <taxon>Pseudomonadota</taxon>
        <taxon>Alphaproteobacteria</taxon>
        <taxon>Hyphomicrobiales</taxon>
        <taxon>Rhizobiaceae</taxon>
        <taxon>Rhizobium/Agrobacterium group</taxon>
        <taxon>Rhizobium</taxon>
    </lineage>
</organism>
<dbReference type="OrthoDB" id="8096244at2"/>
<proteinExistence type="predicted"/>
<accession>A0A060I1D9</accession>
<gene>
    <name evidence="1" type="ORF">IE4771_CH00559</name>
</gene>
<evidence type="ECO:0008006" key="3">
    <source>
        <dbReference type="Google" id="ProtNLM"/>
    </source>
</evidence>
<dbReference type="HOGENOM" id="CLU_2495676_0_0_5"/>
<name>A0A060I1D9_RHIET</name>